<dbReference type="SUPFAM" id="SSF50156">
    <property type="entry name" value="PDZ domain-like"/>
    <property type="match status" value="1"/>
</dbReference>
<organism evidence="5 6">
    <name type="scientific">Nothobranchius furzeri</name>
    <name type="common">Turquoise killifish</name>
    <dbReference type="NCBI Taxonomy" id="105023"/>
    <lineage>
        <taxon>Eukaryota</taxon>
        <taxon>Metazoa</taxon>
        <taxon>Chordata</taxon>
        <taxon>Craniata</taxon>
        <taxon>Vertebrata</taxon>
        <taxon>Euteleostomi</taxon>
        <taxon>Actinopterygii</taxon>
        <taxon>Neopterygii</taxon>
        <taxon>Teleostei</taxon>
        <taxon>Neoteleostei</taxon>
        <taxon>Acanthomorphata</taxon>
        <taxon>Ovalentaria</taxon>
        <taxon>Atherinomorphae</taxon>
        <taxon>Cyprinodontiformes</taxon>
        <taxon>Nothobranchiidae</taxon>
        <taxon>Nothobranchius</taxon>
    </lineage>
</organism>
<reference evidence="5" key="1">
    <citation type="submission" date="2014-08" db="EMBL/GenBank/DDBJ databases">
        <authorList>
            <person name="Senf B."/>
            <person name="Petzold A."/>
            <person name="Downie B.R."/>
            <person name="Koch P."/>
            <person name="Platzer M."/>
        </authorList>
    </citation>
    <scope>NUCLEOTIDE SEQUENCE [LARGE SCALE GENOMIC DNA]</scope>
    <source>
        <strain evidence="5">GRZ</strain>
    </source>
</reference>
<dbReference type="Gene3D" id="2.30.42.10">
    <property type="match status" value="1"/>
</dbReference>
<dbReference type="Pfam" id="PF00595">
    <property type="entry name" value="PDZ"/>
    <property type="match status" value="1"/>
</dbReference>
<evidence type="ECO:0000256" key="2">
    <source>
        <dbReference type="ARBA" id="ARBA00022490"/>
    </source>
</evidence>
<reference evidence="5" key="3">
    <citation type="submission" date="2025-09" db="UniProtKB">
        <authorList>
            <consortium name="Ensembl"/>
        </authorList>
    </citation>
    <scope>IDENTIFICATION</scope>
</reference>
<comment type="subcellular location">
    <subcellularLocation>
        <location evidence="1">Cytoplasm</location>
    </subcellularLocation>
</comment>
<dbReference type="Ensembl" id="ENSNFUT00015030294.1">
    <property type="protein sequence ID" value="ENSNFUP00015029002.1"/>
    <property type="gene ID" value="ENSNFUG00015014036.1"/>
</dbReference>
<feature type="domain" description="PDZ" evidence="4">
    <location>
        <begin position="41"/>
        <end position="124"/>
    </location>
</feature>
<dbReference type="PROSITE" id="PS50106">
    <property type="entry name" value="PDZ"/>
    <property type="match status" value="1"/>
</dbReference>
<dbReference type="GO" id="GO:0005737">
    <property type="term" value="C:cytoplasm"/>
    <property type="evidence" value="ECO:0007669"/>
    <property type="project" value="UniProtKB-SubCell"/>
</dbReference>
<dbReference type="InterPro" id="IPR036034">
    <property type="entry name" value="PDZ_sf"/>
</dbReference>
<name>A0A8C6NVI0_NOTFU</name>
<dbReference type="CDD" id="cd06687">
    <property type="entry name" value="PDZ1_GRIP1-2-like"/>
    <property type="match status" value="1"/>
</dbReference>
<sequence>FSTILSLPHRRGSAVKRTLILIVDLCLRPYLSAEEYRGVTTVELMKREGSSLGLTISGGSDKDGKPRVSNLRPGGLAARSDQLNMGDYIKSVNGINLSKLRHDEIISLLKNIGERVVLEVEHAVGHSSQTQALLASSHVDSFCASYL</sequence>
<keyword evidence="6" id="KW-1185">Reference proteome</keyword>
<keyword evidence="2" id="KW-0963">Cytoplasm</keyword>
<dbReference type="AlphaFoldDB" id="A0A8C6NVI0"/>
<dbReference type="PANTHER" id="PTHR46227">
    <property type="entry name" value="GLUTAMATE RECEPTOR-INTERACTING PROTEIN GRIP"/>
    <property type="match status" value="1"/>
</dbReference>
<dbReference type="SMART" id="SM00228">
    <property type="entry name" value="PDZ"/>
    <property type="match status" value="1"/>
</dbReference>
<dbReference type="GeneTree" id="ENSGT00940000155615"/>
<dbReference type="FunFam" id="2.30.42.10:FF:000021">
    <property type="entry name" value="Glutamate receptor interacting protein 1"/>
    <property type="match status" value="1"/>
</dbReference>
<evidence type="ECO:0000256" key="1">
    <source>
        <dbReference type="ARBA" id="ARBA00004496"/>
    </source>
</evidence>
<dbReference type="GO" id="GO:0098887">
    <property type="term" value="P:neurotransmitter receptor transport, endosome to postsynaptic membrane"/>
    <property type="evidence" value="ECO:0007669"/>
    <property type="project" value="TreeGrafter"/>
</dbReference>
<evidence type="ECO:0000313" key="5">
    <source>
        <dbReference type="Ensembl" id="ENSNFUP00015029002.1"/>
    </source>
</evidence>
<dbReference type="Proteomes" id="UP000694548">
    <property type="component" value="Chromosome sgr15"/>
</dbReference>
<evidence type="ECO:0000256" key="3">
    <source>
        <dbReference type="ARBA" id="ARBA00022737"/>
    </source>
</evidence>
<protein>
    <recommendedName>
        <fullName evidence="4">PDZ domain-containing protein</fullName>
    </recommendedName>
</protein>
<evidence type="ECO:0000313" key="6">
    <source>
        <dbReference type="Proteomes" id="UP000694548"/>
    </source>
</evidence>
<keyword evidence="3" id="KW-0677">Repeat</keyword>
<dbReference type="InterPro" id="IPR043545">
    <property type="entry name" value="GRIP1/2"/>
</dbReference>
<reference evidence="5" key="2">
    <citation type="submission" date="2025-08" db="UniProtKB">
        <authorList>
            <consortium name="Ensembl"/>
        </authorList>
    </citation>
    <scope>IDENTIFICATION</scope>
</reference>
<evidence type="ECO:0000259" key="4">
    <source>
        <dbReference type="PROSITE" id="PS50106"/>
    </source>
</evidence>
<proteinExistence type="predicted"/>
<accession>A0A8C6NVI0</accession>
<dbReference type="PANTHER" id="PTHR46227:SF5">
    <property type="entry name" value="GLUTAMATE RECEPTOR INTERACTING PROTEIN 2 ISOFORM X1"/>
    <property type="match status" value="1"/>
</dbReference>
<dbReference type="InterPro" id="IPR001478">
    <property type="entry name" value="PDZ"/>
</dbReference>